<organism evidence="2 3">
    <name type="scientific">Vogesella oryzagri</name>
    <dbReference type="NCBI Taxonomy" id="3160864"/>
    <lineage>
        <taxon>Bacteria</taxon>
        <taxon>Pseudomonadati</taxon>
        <taxon>Pseudomonadota</taxon>
        <taxon>Betaproteobacteria</taxon>
        <taxon>Neisseriales</taxon>
        <taxon>Chromobacteriaceae</taxon>
        <taxon>Vogesella</taxon>
    </lineage>
</organism>
<evidence type="ECO:0000256" key="1">
    <source>
        <dbReference type="SAM" id="Phobius"/>
    </source>
</evidence>
<dbReference type="EMBL" id="JBEFLD010000002">
    <property type="protein sequence ID" value="MEQ6289703.1"/>
    <property type="molecule type" value="Genomic_DNA"/>
</dbReference>
<dbReference type="RefSeq" id="WP_349584163.1">
    <property type="nucleotide sequence ID" value="NZ_JBEFLD010000002.1"/>
</dbReference>
<feature type="transmembrane region" description="Helical" evidence="1">
    <location>
        <begin position="100"/>
        <end position="118"/>
    </location>
</feature>
<proteinExistence type="predicted"/>
<dbReference type="Proteomes" id="UP001433638">
    <property type="component" value="Unassembled WGS sequence"/>
</dbReference>
<keyword evidence="1" id="KW-1133">Transmembrane helix</keyword>
<evidence type="ECO:0000313" key="3">
    <source>
        <dbReference type="Proteomes" id="UP001433638"/>
    </source>
</evidence>
<comment type="caution">
    <text evidence="2">The sequence shown here is derived from an EMBL/GenBank/DDBJ whole genome shotgun (WGS) entry which is preliminary data.</text>
</comment>
<keyword evidence="1" id="KW-0472">Membrane</keyword>
<feature type="transmembrane region" description="Helical" evidence="1">
    <location>
        <begin position="47"/>
        <end position="64"/>
    </location>
</feature>
<evidence type="ECO:0000313" key="2">
    <source>
        <dbReference type="EMBL" id="MEQ6289703.1"/>
    </source>
</evidence>
<name>A0ABV1M0G6_9NEIS</name>
<sequence>MFYALLIVTLAVALVTSLLVARFFSDAITKILNRIIGPELTDAWRKYMSFAIVVVGVSGGVNMWEIQKYLQNGREQTMELNGPRWTVEIYRTAIDTLSQISWVMLLFFLCAMVAYVIMRVAESNRGNRQPPSAGSESGNRDAS</sequence>
<keyword evidence="3" id="KW-1185">Reference proteome</keyword>
<gene>
    <name evidence="2" type="ORF">ABNW52_03655</name>
</gene>
<keyword evidence="1" id="KW-0812">Transmembrane</keyword>
<reference evidence="2" key="1">
    <citation type="submission" date="2024-06" db="EMBL/GenBank/DDBJ databases">
        <title>Genome sequence of Vogesella sp. MAHUQ-64.</title>
        <authorList>
            <person name="Huq M.A."/>
        </authorList>
    </citation>
    <scope>NUCLEOTIDE SEQUENCE</scope>
    <source>
        <strain evidence="2">MAHUQ-64</strain>
    </source>
</reference>
<accession>A0ABV1M0G6</accession>
<protein>
    <submittedName>
        <fullName evidence="2">Uncharacterized protein</fullName>
    </submittedName>
</protein>